<dbReference type="Pfam" id="PF01943">
    <property type="entry name" value="Polysacc_synt"/>
    <property type="match status" value="1"/>
</dbReference>
<feature type="transmembrane region" description="Helical" evidence="6">
    <location>
        <begin position="357"/>
        <end position="375"/>
    </location>
</feature>
<feature type="transmembrane region" description="Helical" evidence="6">
    <location>
        <begin position="88"/>
        <end position="107"/>
    </location>
</feature>
<feature type="transmembrane region" description="Helical" evidence="6">
    <location>
        <begin position="12"/>
        <end position="35"/>
    </location>
</feature>
<evidence type="ECO:0000256" key="4">
    <source>
        <dbReference type="ARBA" id="ARBA00022989"/>
    </source>
</evidence>
<feature type="transmembrane region" description="Helical" evidence="6">
    <location>
        <begin position="119"/>
        <end position="139"/>
    </location>
</feature>
<protein>
    <submittedName>
        <fullName evidence="7">Stage V sporulation protein B</fullName>
    </submittedName>
</protein>
<organism evidence="7 8">
    <name type="scientific">Clostridium fungisolvens</name>
    <dbReference type="NCBI Taxonomy" id="1604897"/>
    <lineage>
        <taxon>Bacteria</taxon>
        <taxon>Bacillati</taxon>
        <taxon>Bacillota</taxon>
        <taxon>Clostridia</taxon>
        <taxon>Eubacteriales</taxon>
        <taxon>Clostridiaceae</taxon>
        <taxon>Clostridium</taxon>
    </lineage>
</organism>
<evidence type="ECO:0000256" key="1">
    <source>
        <dbReference type="ARBA" id="ARBA00004651"/>
    </source>
</evidence>
<dbReference type="PANTHER" id="PTHR30250:SF21">
    <property type="entry name" value="LIPID II FLIPPASE MURJ"/>
    <property type="match status" value="1"/>
</dbReference>
<feature type="transmembrane region" description="Helical" evidence="6">
    <location>
        <begin position="47"/>
        <end position="68"/>
    </location>
</feature>
<dbReference type="PIRSF" id="PIRSF038958">
    <property type="entry name" value="PG_synth_SpoVB"/>
    <property type="match status" value="1"/>
</dbReference>
<name>A0A6V8SMG3_9CLOT</name>
<feature type="transmembrane region" description="Helical" evidence="6">
    <location>
        <begin position="185"/>
        <end position="202"/>
    </location>
</feature>
<dbReference type="Proteomes" id="UP000580568">
    <property type="component" value="Unassembled WGS sequence"/>
</dbReference>
<keyword evidence="4 6" id="KW-1133">Transmembrane helix</keyword>
<comment type="subcellular location">
    <subcellularLocation>
        <location evidence="1">Cell membrane</location>
        <topology evidence="1">Multi-pass membrane protein</topology>
    </subcellularLocation>
</comment>
<proteinExistence type="predicted"/>
<feature type="transmembrane region" description="Helical" evidence="6">
    <location>
        <begin position="479"/>
        <end position="503"/>
    </location>
</feature>
<keyword evidence="2" id="KW-1003">Cell membrane</keyword>
<feature type="transmembrane region" description="Helical" evidence="6">
    <location>
        <begin position="160"/>
        <end position="179"/>
    </location>
</feature>
<comment type="caution">
    <text evidence="7">The sequence shown here is derived from an EMBL/GenBank/DDBJ whole genome shotgun (WGS) entry which is preliminary data.</text>
</comment>
<sequence length="513" mass="56077">MKKQSLIKGSIILGVAGIFTRFLGIFFRWPLIMLIGDEGIGYYQMTYPLYMFYVAIAAGIPVAVSKMVSESNAIGDLDTSFQTMKESFILMIILGTGMSLFLFLGARPIMSALRWDSKSYYSIIGVAFAPICISIMSAFRGFFQGLQNMNPSAISQIIEQIGRVVVGVGLAVLLLPYGIEYSAGGAAFGAAAGGFLGGIYLIRKYFKVKKSFGVRKVKSNDKLLTQLIKIAIPISLGGAVGTIASLIDSILVPRQLLNAGFDYRQATILYAQLTGKASVIVNIPLTLSVALSTSLIPIIAENYILKNMREVASKVDSAIRMSMVIAIPCTLGLYFLAEPVMMLIFPGRYEGYQILKYLAISIPFIILAQTTTAILQSTGSYAMPVINLLIGCFIKVVLTLYLIPISWLNIYGAVAASILAYIAASILNLIYLHLKLKVRIDYGAAMIKPLAAATIMILVVLITYLNIFNRTSSNGIACLISVFLGIIIYVMLIVILGVFKYDYIKSRFLKRHR</sequence>
<dbReference type="InterPro" id="IPR002797">
    <property type="entry name" value="Polysacc_synth"/>
</dbReference>
<dbReference type="CDD" id="cd13124">
    <property type="entry name" value="MATE_SpoVB_like"/>
    <property type="match status" value="1"/>
</dbReference>
<dbReference type="GO" id="GO:0005886">
    <property type="term" value="C:plasma membrane"/>
    <property type="evidence" value="ECO:0007669"/>
    <property type="project" value="UniProtKB-SubCell"/>
</dbReference>
<keyword evidence="5 6" id="KW-0472">Membrane</keyword>
<evidence type="ECO:0000256" key="2">
    <source>
        <dbReference type="ARBA" id="ARBA00022475"/>
    </source>
</evidence>
<feature type="transmembrane region" description="Helical" evidence="6">
    <location>
        <begin position="223"/>
        <end position="247"/>
    </location>
</feature>
<feature type="transmembrane region" description="Helical" evidence="6">
    <location>
        <begin position="317"/>
        <end position="337"/>
    </location>
</feature>
<evidence type="ECO:0000313" key="7">
    <source>
        <dbReference type="EMBL" id="GFP77956.1"/>
    </source>
</evidence>
<dbReference type="InterPro" id="IPR050833">
    <property type="entry name" value="Poly_Biosynth_Transport"/>
</dbReference>
<feature type="transmembrane region" description="Helical" evidence="6">
    <location>
        <begin position="382"/>
        <end position="404"/>
    </location>
</feature>
<gene>
    <name evidence="7" type="ORF">bsdtw1_04146</name>
</gene>
<evidence type="ECO:0000256" key="6">
    <source>
        <dbReference type="SAM" id="Phobius"/>
    </source>
</evidence>
<keyword evidence="8" id="KW-1185">Reference proteome</keyword>
<feature type="transmembrane region" description="Helical" evidence="6">
    <location>
        <begin position="279"/>
        <end position="305"/>
    </location>
</feature>
<evidence type="ECO:0000256" key="5">
    <source>
        <dbReference type="ARBA" id="ARBA00023136"/>
    </source>
</evidence>
<dbReference type="EMBL" id="BLZR01000001">
    <property type="protein sequence ID" value="GFP77956.1"/>
    <property type="molecule type" value="Genomic_DNA"/>
</dbReference>
<feature type="transmembrane region" description="Helical" evidence="6">
    <location>
        <begin position="446"/>
        <end position="467"/>
    </location>
</feature>
<dbReference type="PANTHER" id="PTHR30250">
    <property type="entry name" value="PST FAMILY PREDICTED COLANIC ACID TRANSPORTER"/>
    <property type="match status" value="1"/>
</dbReference>
<feature type="transmembrane region" description="Helical" evidence="6">
    <location>
        <begin position="410"/>
        <end position="434"/>
    </location>
</feature>
<accession>A0A6V8SMG3</accession>
<dbReference type="AlphaFoldDB" id="A0A6V8SMG3"/>
<evidence type="ECO:0000313" key="8">
    <source>
        <dbReference type="Proteomes" id="UP000580568"/>
    </source>
</evidence>
<evidence type="ECO:0000256" key="3">
    <source>
        <dbReference type="ARBA" id="ARBA00022692"/>
    </source>
</evidence>
<reference evidence="7 8" key="1">
    <citation type="submission" date="2020-07" db="EMBL/GenBank/DDBJ databases">
        <title>A new beta-1,3-glucan-decomposing anaerobic bacterium isolated from anoxic soil subjected to biological soil disinfestation.</title>
        <authorList>
            <person name="Ueki A."/>
            <person name="Tonouchi A."/>
        </authorList>
    </citation>
    <scope>NUCLEOTIDE SEQUENCE [LARGE SCALE GENOMIC DNA]</scope>
    <source>
        <strain evidence="7 8">TW1</strain>
    </source>
</reference>
<dbReference type="RefSeq" id="WP_183279285.1">
    <property type="nucleotide sequence ID" value="NZ_BLZR01000001.1"/>
</dbReference>
<keyword evidence="3 6" id="KW-0812">Transmembrane</keyword>
<dbReference type="InterPro" id="IPR024923">
    <property type="entry name" value="PG_synth_SpoVB"/>
</dbReference>